<evidence type="ECO:0000256" key="1">
    <source>
        <dbReference type="SAM" id="SignalP"/>
    </source>
</evidence>
<name>A0A0J9XHE8_GEOCN</name>
<evidence type="ECO:0000313" key="3">
    <source>
        <dbReference type="Proteomes" id="UP000242525"/>
    </source>
</evidence>
<comment type="caution">
    <text evidence="2">The sequence shown here is derived from an EMBL/GenBank/DDBJ whole genome shotgun (WGS) entry which is preliminary data.</text>
</comment>
<sequence length="346" mass="38332">MRPLAIVFFLLEVISGQRPDAETLAAGMDELFGVGISSNNLITCSNSTILPCIDANGRVLYDLGKAYPSIPNNGLVLGKRDTWYQIVGNSGECVNEAIKAWNEAYQQCWVRSRTGSWYRDRPCVTSLISMAILTATSAAKIAMGVVSNHGSRRDMVLYDLQSSYADATFTISAPSEVMNGAVYHRSTAGGYNYTVEAKYNGTIAFVADVLVADGDANTTFRFTSWEHRHEPNSDLTARQADAYDGYFSGSMGLKMSWCHTSSSHYTNINNDWDSMWAAIDNDMQYIGRCWTYDIGVVDMNDRPRGWPVLMSSGFLVLETQDFGDNTEGCHKEVFDSIAQDDWGDEL</sequence>
<feature type="chain" id="PRO_5005325791" evidence="1">
    <location>
        <begin position="17"/>
        <end position="346"/>
    </location>
</feature>
<reference evidence="2" key="1">
    <citation type="submission" date="2014-03" db="EMBL/GenBank/DDBJ databases">
        <authorList>
            <person name="Casaregola S."/>
        </authorList>
    </citation>
    <scope>NUCLEOTIDE SEQUENCE [LARGE SCALE GENOMIC DNA]</scope>
    <source>
        <strain evidence="2">CLIB 918</strain>
    </source>
</reference>
<feature type="signal peptide" evidence="1">
    <location>
        <begin position="1"/>
        <end position="16"/>
    </location>
</feature>
<keyword evidence="3" id="KW-1185">Reference proteome</keyword>
<accession>A0A0J9XHE8</accession>
<gene>
    <name evidence="2" type="ORF">BN980_GECA17s00659g</name>
</gene>
<evidence type="ECO:0000313" key="2">
    <source>
        <dbReference type="EMBL" id="CDO56829.1"/>
    </source>
</evidence>
<organism evidence="2 3">
    <name type="scientific">Geotrichum candidum</name>
    <name type="common">Oospora lactis</name>
    <name type="synonym">Dipodascus geotrichum</name>
    <dbReference type="NCBI Taxonomy" id="1173061"/>
    <lineage>
        <taxon>Eukaryota</taxon>
        <taxon>Fungi</taxon>
        <taxon>Dikarya</taxon>
        <taxon>Ascomycota</taxon>
        <taxon>Saccharomycotina</taxon>
        <taxon>Dipodascomycetes</taxon>
        <taxon>Dipodascales</taxon>
        <taxon>Dipodascaceae</taxon>
        <taxon>Geotrichum</taxon>
    </lineage>
</organism>
<dbReference type="Proteomes" id="UP000242525">
    <property type="component" value="Unassembled WGS sequence"/>
</dbReference>
<dbReference type="AlphaFoldDB" id="A0A0J9XHE8"/>
<proteinExistence type="predicted"/>
<keyword evidence="1" id="KW-0732">Signal</keyword>
<protein>
    <submittedName>
        <fullName evidence="2">Uncharacterized protein</fullName>
    </submittedName>
</protein>
<dbReference type="EMBL" id="CCBN010000017">
    <property type="protein sequence ID" value="CDO56829.1"/>
    <property type="molecule type" value="Genomic_DNA"/>
</dbReference>